<evidence type="ECO:0000256" key="2">
    <source>
        <dbReference type="SAM" id="Phobius"/>
    </source>
</evidence>
<dbReference type="EMBL" id="MU004240">
    <property type="protein sequence ID" value="KAF2665797.1"/>
    <property type="molecule type" value="Genomic_DNA"/>
</dbReference>
<dbReference type="InterPro" id="IPR039960">
    <property type="entry name" value="MCP1"/>
</dbReference>
<feature type="transmembrane region" description="Helical" evidence="2">
    <location>
        <begin position="256"/>
        <end position="278"/>
    </location>
</feature>
<evidence type="ECO:0000259" key="3">
    <source>
        <dbReference type="Pfam" id="PF07950"/>
    </source>
</evidence>
<feature type="transmembrane region" description="Helical" evidence="2">
    <location>
        <begin position="209"/>
        <end position="231"/>
    </location>
</feature>
<dbReference type="GO" id="GO:0005741">
    <property type="term" value="C:mitochondrial outer membrane"/>
    <property type="evidence" value="ECO:0007669"/>
    <property type="project" value="TreeGrafter"/>
</dbReference>
<keyword evidence="2" id="KW-1133">Transmembrane helix</keyword>
<dbReference type="GO" id="GO:0055088">
    <property type="term" value="P:lipid homeostasis"/>
    <property type="evidence" value="ECO:0007669"/>
    <property type="project" value="InterPro"/>
</dbReference>
<feature type="transmembrane region" description="Helical" evidence="2">
    <location>
        <begin position="155"/>
        <end position="180"/>
    </location>
</feature>
<accession>A0A6A6U304</accession>
<dbReference type="InterPro" id="IPR012472">
    <property type="entry name" value="MCP1_TM"/>
</dbReference>
<dbReference type="Proteomes" id="UP000799302">
    <property type="component" value="Unassembled WGS sequence"/>
</dbReference>
<gene>
    <name evidence="4" type="ORF">BT63DRAFT_459373</name>
</gene>
<evidence type="ECO:0000256" key="1">
    <source>
        <dbReference type="SAM" id="MobiDB-lite"/>
    </source>
</evidence>
<evidence type="ECO:0000313" key="4">
    <source>
        <dbReference type="EMBL" id="KAF2665797.1"/>
    </source>
</evidence>
<name>A0A6A6U304_9PEZI</name>
<organism evidence="4 5">
    <name type="scientific">Microthyrium microscopicum</name>
    <dbReference type="NCBI Taxonomy" id="703497"/>
    <lineage>
        <taxon>Eukaryota</taxon>
        <taxon>Fungi</taxon>
        <taxon>Dikarya</taxon>
        <taxon>Ascomycota</taxon>
        <taxon>Pezizomycotina</taxon>
        <taxon>Dothideomycetes</taxon>
        <taxon>Dothideomycetes incertae sedis</taxon>
        <taxon>Microthyriales</taxon>
        <taxon>Microthyriaceae</taxon>
        <taxon>Microthyrium</taxon>
    </lineage>
</organism>
<reference evidence="4" key="1">
    <citation type="journal article" date="2020" name="Stud. Mycol.">
        <title>101 Dothideomycetes genomes: a test case for predicting lifestyles and emergence of pathogens.</title>
        <authorList>
            <person name="Haridas S."/>
            <person name="Albert R."/>
            <person name="Binder M."/>
            <person name="Bloem J."/>
            <person name="Labutti K."/>
            <person name="Salamov A."/>
            <person name="Andreopoulos B."/>
            <person name="Baker S."/>
            <person name="Barry K."/>
            <person name="Bills G."/>
            <person name="Bluhm B."/>
            <person name="Cannon C."/>
            <person name="Castanera R."/>
            <person name="Culley D."/>
            <person name="Daum C."/>
            <person name="Ezra D."/>
            <person name="Gonzalez J."/>
            <person name="Henrissat B."/>
            <person name="Kuo A."/>
            <person name="Liang C."/>
            <person name="Lipzen A."/>
            <person name="Lutzoni F."/>
            <person name="Magnuson J."/>
            <person name="Mondo S."/>
            <person name="Nolan M."/>
            <person name="Ohm R."/>
            <person name="Pangilinan J."/>
            <person name="Park H.-J."/>
            <person name="Ramirez L."/>
            <person name="Alfaro M."/>
            <person name="Sun H."/>
            <person name="Tritt A."/>
            <person name="Yoshinaga Y."/>
            <person name="Zwiers L.-H."/>
            <person name="Turgeon B."/>
            <person name="Goodwin S."/>
            <person name="Spatafora J."/>
            <person name="Crous P."/>
            <person name="Grigoriev I."/>
        </authorList>
    </citation>
    <scope>NUCLEOTIDE SEQUENCE</scope>
    <source>
        <strain evidence="4">CBS 115976</strain>
    </source>
</reference>
<dbReference type="PANTHER" id="PTHR38409">
    <property type="entry name" value="MDM10-COMPLEMENTING PROTEIN 1"/>
    <property type="match status" value="1"/>
</dbReference>
<keyword evidence="2" id="KW-0472">Membrane</keyword>
<feature type="region of interest" description="Disordered" evidence="1">
    <location>
        <begin position="1"/>
        <end position="49"/>
    </location>
</feature>
<feature type="compositionally biased region" description="Polar residues" evidence="1">
    <location>
        <begin position="38"/>
        <end position="49"/>
    </location>
</feature>
<sequence>MASNEIGPDLESPFELREVEPSPVEETPQDLKPDSYFPSDTHQPSRSTTFIGLGEHGPAYYLTRLQKYSTYAFSIFATFHITNTAIIPLITQSVPASEPYLLLTRPYYQARPFEPLLVAGPLFVHVASGLALRVYRRQQSKRRYGAESREDRKRLRWPPVSGISALGFVAVPLVMGHMLASRVVPMWLEGGSANVGLEYISHGFAKHPAVSFTGFSVLVSTVVWHITWGWARWLSWTPAQVTTGGSEGQITRKRRWYAVNGVALVTTAIWLAGGLGIVGRGGETLGWQAKIYDQIYQSIPVVGKWF</sequence>
<protein>
    <recommendedName>
        <fullName evidence="3">Mitochondrial adapter protein MCP1 transmembrane domain-containing protein</fullName>
    </recommendedName>
</protein>
<dbReference type="GO" id="GO:0007005">
    <property type="term" value="P:mitochondrion organization"/>
    <property type="evidence" value="ECO:0007669"/>
    <property type="project" value="TreeGrafter"/>
</dbReference>
<dbReference type="PANTHER" id="PTHR38409:SF1">
    <property type="entry name" value="MITOCHONDRIAL ADAPTER PROTEIN MCP1"/>
    <property type="match status" value="1"/>
</dbReference>
<dbReference type="AlphaFoldDB" id="A0A6A6U304"/>
<proteinExistence type="predicted"/>
<dbReference type="Pfam" id="PF07950">
    <property type="entry name" value="MCP1_TM"/>
    <property type="match status" value="1"/>
</dbReference>
<keyword evidence="2" id="KW-0812">Transmembrane</keyword>
<keyword evidence="5" id="KW-1185">Reference proteome</keyword>
<feature type="domain" description="Mitochondrial adapter protein MCP1 transmembrane" evidence="3">
    <location>
        <begin position="172"/>
        <end position="283"/>
    </location>
</feature>
<feature type="transmembrane region" description="Helical" evidence="2">
    <location>
        <begin position="115"/>
        <end position="135"/>
    </location>
</feature>
<dbReference type="OrthoDB" id="10259513at2759"/>
<evidence type="ECO:0000313" key="5">
    <source>
        <dbReference type="Proteomes" id="UP000799302"/>
    </source>
</evidence>
<feature type="transmembrane region" description="Helical" evidence="2">
    <location>
        <begin position="71"/>
        <end position="95"/>
    </location>
</feature>